<dbReference type="SUPFAM" id="SSF52540">
    <property type="entry name" value="P-loop containing nucleoside triphosphate hydrolases"/>
    <property type="match status" value="1"/>
</dbReference>
<dbReference type="GO" id="GO:0003924">
    <property type="term" value="F:GTPase activity"/>
    <property type="evidence" value="ECO:0007669"/>
    <property type="project" value="InterPro"/>
</dbReference>
<dbReference type="PROSITE" id="PS51715">
    <property type="entry name" value="G_GB1_RHD3"/>
    <property type="match status" value="1"/>
</dbReference>
<evidence type="ECO:0000313" key="10">
    <source>
        <dbReference type="Proteomes" id="UP000522663"/>
    </source>
</evidence>
<protein>
    <submittedName>
        <fullName evidence="9">GBP1 protein</fullName>
    </submittedName>
</protein>
<dbReference type="InterPro" id="IPR015894">
    <property type="entry name" value="Guanylate-bd_N"/>
</dbReference>
<dbReference type="InterPro" id="IPR003191">
    <property type="entry name" value="Guanylate-bd/ATL_C"/>
</dbReference>
<accession>A0A7K9YAV9</accession>
<dbReference type="Pfam" id="PF02841">
    <property type="entry name" value="GBP_C"/>
    <property type="match status" value="1"/>
</dbReference>
<dbReference type="PANTHER" id="PTHR10751">
    <property type="entry name" value="GUANYLATE BINDING PROTEIN"/>
    <property type="match status" value="1"/>
</dbReference>
<evidence type="ECO:0000256" key="5">
    <source>
        <dbReference type="ARBA" id="ARBA00023134"/>
    </source>
</evidence>
<keyword evidence="2" id="KW-0547">Nucleotide-binding</keyword>
<feature type="coiled-coil region" evidence="7">
    <location>
        <begin position="452"/>
        <end position="557"/>
    </location>
</feature>
<dbReference type="GO" id="GO:0005525">
    <property type="term" value="F:GTP binding"/>
    <property type="evidence" value="ECO:0007669"/>
    <property type="project" value="UniProtKB-KW"/>
</dbReference>
<sequence>MEASAPLMSAPLRLVHNENCRLSLNPVALAALRRVTQPVVVVAIVGPYRTGKSFLMNWLAQKRSGFPLGQTVKAQTKGIWVWCLPHPCRPGTALVLLDTEGLGEPSKGDSQNDAWIFTLAVLLSSPLVYNSRNTSHAMVENLWVLKDLTDCVRMQAQADGTESGYEFVHIFPDFVWVMRDFTLQLGESISEDDYLERIVHLQPGYEVEKRNELWHRLRSFFPRRKLFTLDQPAADRDLAQMEVLLEDQLQQRFRQQVGAFCSYIWKEAPVKVLPDWHQVTGSGLACLVESYVAAITTGSVPCVETALTVVAEAENSAVVEAAVAEYQQGMEQGLVLPTASHDALMAVHQDWKQRAITFFLSHALANTKQRYQELLMDKLEVAKEEFCRRNEEASEQRCHAVLRELWGDTQLCVQRGHYTVPGGMRLLQEDLKFVLEEYKRRPNKGVKAAAVLEEFTQQSKVLMNRVEMTEKRFHRWEAVLAEATAAKEAMEKQMEKHRQQHEAALAEMRAAKEAAEARVDLLEQQQKVTLAEVAAVKQAVEKQLEEQQRQRAALAEVIATREAAEVQLEERWRWQLQQLQEEQRAWLEEQNEVLAHRLQEHEAQLQEGRGHEAAVLQQTELMQEDQHVLSWRCTLLKFVDKVLVPILIRLVNS</sequence>
<dbReference type="GO" id="GO:0045087">
    <property type="term" value="P:innate immune response"/>
    <property type="evidence" value="ECO:0007669"/>
    <property type="project" value="UniProtKB-KW"/>
</dbReference>
<dbReference type="CDD" id="cd01851">
    <property type="entry name" value="GBP"/>
    <property type="match status" value="1"/>
</dbReference>
<evidence type="ECO:0000256" key="3">
    <source>
        <dbReference type="ARBA" id="ARBA00022801"/>
    </source>
</evidence>
<dbReference type="InterPro" id="IPR036543">
    <property type="entry name" value="Guanylate-bd_C_sf"/>
</dbReference>
<evidence type="ECO:0000313" key="9">
    <source>
        <dbReference type="EMBL" id="NXJ06878.1"/>
    </source>
</evidence>
<feature type="non-terminal residue" evidence="9">
    <location>
        <position position="653"/>
    </location>
</feature>
<dbReference type="AlphaFoldDB" id="A0A7K9YAV9"/>
<proteinExistence type="inferred from homology"/>
<name>A0A7K9YAV9_9GALL</name>
<keyword evidence="10" id="KW-1185">Reference proteome</keyword>
<evidence type="ECO:0000256" key="4">
    <source>
        <dbReference type="ARBA" id="ARBA00022859"/>
    </source>
</evidence>
<reference evidence="9 10" key="1">
    <citation type="submission" date="2019-09" db="EMBL/GenBank/DDBJ databases">
        <title>Bird 10,000 Genomes (B10K) Project - Family phase.</title>
        <authorList>
            <person name="Zhang G."/>
        </authorList>
    </citation>
    <scope>NUCLEOTIDE SEQUENCE [LARGE SCALE GENOMIC DNA]</scope>
    <source>
        <strain evidence="9">B10K-DU-001-53</strain>
        <tissue evidence="9">Muscle</tissue>
    </source>
</reference>
<evidence type="ECO:0000256" key="1">
    <source>
        <dbReference type="ARBA" id="ARBA00022588"/>
    </source>
</evidence>
<dbReference type="Gene3D" id="3.40.50.300">
    <property type="entry name" value="P-loop containing nucleotide triphosphate hydrolases"/>
    <property type="match status" value="1"/>
</dbReference>
<gene>
    <name evidence="9" type="primary">Gbp1_1</name>
    <name evidence="9" type="ORF">ODOGUJ_R04380</name>
</gene>
<comment type="similarity">
    <text evidence="6">Belongs to the TRAFAC class dynamin-like GTPase superfamily. GB1/RHD3 GTPase family.</text>
</comment>
<dbReference type="SUPFAM" id="SSF48340">
    <property type="entry name" value="Interferon-induced guanylate-binding protein 1 (GBP1), C-terminal domain"/>
    <property type="match status" value="1"/>
</dbReference>
<keyword evidence="5" id="KW-0342">GTP-binding</keyword>
<keyword evidence="1" id="KW-0399">Innate immunity</keyword>
<comment type="caution">
    <text evidence="9">The sequence shown here is derived from an EMBL/GenBank/DDBJ whole genome shotgun (WGS) entry which is preliminary data.</text>
</comment>
<dbReference type="Gene3D" id="1.20.1000.10">
    <property type="entry name" value="Guanylate-binding protein, C-terminal domain"/>
    <property type="match status" value="1"/>
</dbReference>
<dbReference type="InterPro" id="IPR037684">
    <property type="entry name" value="GBP_C"/>
</dbReference>
<evidence type="ECO:0000256" key="2">
    <source>
        <dbReference type="ARBA" id="ARBA00022741"/>
    </source>
</evidence>
<dbReference type="InterPro" id="IPR030386">
    <property type="entry name" value="G_GB1_RHD3_dom"/>
</dbReference>
<dbReference type="FunFam" id="3.40.50.300:FF:002830">
    <property type="entry name" value="Guanylate-binding protein 2"/>
    <property type="match status" value="1"/>
</dbReference>
<evidence type="ECO:0000259" key="8">
    <source>
        <dbReference type="PROSITE" id="PS51715"/>
    </source>
</evidence>
<evidence type="ECO:0000256" key="7">
    <source>
        <dbReference type="SAM" id="Coils"/>
    </source>
</evidence>
<dbReference type="Pfam" id="PF02263">
    <property type="entry name" value="GBP"/>
    <property type="match status" value="1"/>
</dbReference>
<dbReference type="InterPro" id="IPR027417">
    <property type="entry name" value="P-loop_NTPase"/>
</dbReference>
<feature type="non-terminal residue" evidence="9">
    <location>
        <position position="1"/>
    </location>
</feature>
<keyword evidence="4" id="KW-0391">Immunity</keyword>
<dbReference type="Proteomes" id="UP000522663">
    <property type="component" value="Unassembled WGS sequence"/>
</dbReference>
<organism evidence="9 10">
    <name type="scientific">Odontophorus gujanensis</name>
    <name type="common">marbled wood quail</name>
    <dbReference type="NCBI Taxonomy" id="886794"/>
    <lineage>
        <taxon>Eukaryota</taxon>
        <taxon>Metazoa</taxon>
        <taxon>Chordata</taxon>
        <taxon>Craniata</taxon>
        <taxon>Vertebrata</taxon>
        <taxon>Euteleostomi</taxon>
        <taxon>Archelosauria</taxon>
        <taxon>Archosauria</taxon>
        <taxon>Dinosauria</taxon>
        <taxon>Saurischia</taxon>
        <taxon>Theropoda</taxon>
        <taxon>Coelurosauria</taxon>
        <taxon>Aves</taxon>
        <taxon>Neognathae</taxon>
        <taxon>Galloanserae</taxon>
        <taxon>Galliformes</taxon>
        <taxon>Odontophoridae</taxon>
        <taxon>Odontophorus</taxon>
    </lineage>
</organism>
<keyword evidence="3" id="KW-0378">Hydrolase</keyword>
<evidence type="ECO:0000256" key="6">
    <source>
        <dbReference type="PROSITE-ProRule" id="PRU01052"/>
    </source>
</evidence>
<dbReference type="OrthoDB" id="2135133at2759"/>
<dbReference type="EMBL" id="VXAB01003750">
    <property type="protein sequence ID" value="NXJ06878.1"/>
    <property type="molecule type" value="Genomic_DNA"/>
</dbReference>
<feature type="domain" description="GB1/RHD3-type G" evidence="8">
    <location>
        <begin position="36"/>
        <end position="269"/>
    </location>
</feature>
<keyword evidence="7" id="KW-0175">Coiled coil</keyword>
<dbReference type="CDD" id="cd16269">
    <property type="entry name" value="GBP_C"/>
    <property type="match status" value="1"/>
</dbReference>